<protein>
    <submittedName>
        <fullName evidence="4">Uncharacterized protein</fullName>
    </submittedName>
</protein>
<dbReference type="InterPro" id="IPR052299">
    <property type="entry name" value="CEP76"/>
</dbReference>
<organism evidence="4 5">
    <name type="scientific">Aduncisulcus paluster</name>
    <dbReference type="NCBI Taxonomy" id="2918883"/>
    <lineage>
        <taxon>Eukaryota</taxon>
        <taxon>Metamonada</taxon>
        <taxon>Carpediemonas-like organisms</taxon>
        <taxon>Aduncisulcus</taxon>
    </lineage>
</organism>
<comment type="caution">
    <text evidence="4">The sequence shown here is derived from an EMBL/GenBank/DDBJ whole genome shotgun (WGS) entry which is preliminary data.</text>
</comment>
<feature type="domain" description="CEP76/DRC7 peptidase-like" evidence="3">
    <location>
        <begin position="235"/>
        <end position="386"/>
    </location>
</feature>
<evidence type="ECO:0000313" key="4">
    <source>
        <dbReference type="EMBL" id="GKT17663.1"/>
    </source>
</evidence>
<reference evidence="4" key="1">
    <citation type="submission" date="2022-03" db="EMBL/GenBank/DDBJ databases">
        <title>Draft genome sequence of Aduncisulcus paluster, a free-living microaerophilic Fornicata.</title>
        <authorList>
            <person name="Yuyama I."/>
            <person name="Kume K."/>
            <person name="Tamura T."/>
            <person name="Inagaki Y."/>
            <person name="Hashimoto T."/>
        </authorList>
    </citation>
    <scope>NUCLEOTIDE SEQUENCE</scope>
    <source>
        <strain evidence="4">NY0171</strain>
    </source>
</reference>
<feature type="domain" description="Centrosomal protein of 76 kDa C-terminal" evidence="2">
    <location>
        <begin position="548"/>
        <end position="599"/>
    </location>
</feature>
<feature type="compositionally biased region" description="Polar residues" evidence="1">
    <location>
        <begin position="77"/>
        <end position="87"/>
    </location>
</feature>
<feature type="region of interest" description="Disordered" evidence="1">
    <location>
        <begin position="1"/>
        <end position="91"/>
    </location>
</feature>
<name>A0ABQ5JUL8_9EUKA</name>
<evidence type="ECO:0000259" key="2">
    <source>
        <dbReference type="Pfam" id="PF24652"/>
    </source>
</evidence>
<dbReference type="EMBL" id="BQXS01011868">
    <property type="protein sequence ID" value="GKT17663.1"/>
    <property type="molecule type" value="Genomic_DNA"/>
</dbReference>
<sequence>RHKAVHIDRGLASSSSPPKHISPRPSKIPSSISSEQSHQTSSQNIPQTQVHPEHATLPATPFGQTHPGFTREDDQYPRSSTPSSTPVNPLVTEDLVLRAQHSFKRRVIEGDIRYKEEATNVFCKFERILASKKAGDIYSHKSVRGEIASRLEIPFVPLEERYVQLHSRAENGSDRPLCAFIHHLDCVGVLDSPMKAARYVALIPSEPTILSSRKDSSRTQILVSHDHLTTPYISSLHSSLFKHALNSINRAILLCCVLRGFGLRAFVCLGSSRTLDGSIHKHEFVMTIEEALRTSSSSPSKDEDESADCVACIWEPTTGERYFVTQRDSIPMGIVANGLSTRSGDKLPVRSIDCIFNDEDVCINVQQCTLFGITCLEIDNSSYWIKLNPDIVRSVNGYGAYSLRGDERWVFPLLPSFHQGHKNVLEQQLEAEVCKLLAQRRADEGKSTKFDGSNRYRGVLSELLWGYEEERMVGAKLPSVVVGVMHCSSASARLIPDGFTMNSFPFFLPPFNLSNMSKYSAFLAPTYPYIPQNSDRKYSIESGTIRSAARAIFQTALSNERRKNLIDLDSDEMCSLCCIRVFPYAERVCAIWCSIGVVCAK</sequence>
<dbReference type="PANTHER" id="PTHR46436:SF1">
    <property type="entry name" value="CENTROSOMAL PROTEIN OF 76 KDA"/>
    <property type="match status" value="1"/>
</dbReference>
<feature type="non-terminal residue" evidence="4">
    <location>
        <position position="1"/>
    </location>
</feature>
<evidence type="ECO:0000313" key="5">
    <source>
        <dbReference type="Proteomes" id="UP001057375"/>
    </source>
</evidence>
<dbReference type="PANTHER" id="PTHR46436">
    <property type="entry name" value="CENTROSOMAL PROTEIN OF 76 KDA"/>
    <property type="match status" value="1"/>
</dbReference>
<dbReference type="InterPro" id="IPR056288">
    <property type="entry name" value="CEP76_C"/>
</dbReference>
<dbReference type="InterPro" id="IPR056290">
    <property type="entry name" value="CEPT76/DRC7_peptidase-like_dom"/>
</dbReference>
<proteinExistence type="predicted"/>
<dbReference type="Pfam" id="PF24652">
    <property type="entry name" value="CEP76_C"/>
    <property type="match status" value="2"/>
</dbReference>
<keyword evidence="5" id="KW-1185">Reference proteome</keyword>
<gene>
    <name evidence="4" type="ORF">ADUPG1_011155</name>
</gene>
<feature type="domain" description="Centrosomal protein of 76 kDa C-terminal" evidence="2">
    <location>
        <begin position="421"/>
        <end position="509"/>
    </location>
</feature>
<evidence type="ECO:0000256" key="1">
    <source>
        <dbReference type="SAM" id="MobiDB-lite"/>
    </source>
</evidence>
<feature type="compositionally biased region" description="Low complexity" evidence="1">
    <location>
        <begin position="13"/>
        <end position="43"/>
    </location>
</feature>
<dbReference type="Proteomes" id="UP001057375">
    <property type="component" value="Unassembled WGS sequence"/>
</dbReference>
<accession>A0ABQ5JUL8</accession>
<evidence type="ECO:0000259" key="3">
    <source>
        <dbReference type="Pfam" id="PF24656"/>
    </source>
</evidence>
<dbReference type="Pfam" id="PF24656">
    <property type="entry name" value="CEPT76_peptidase"/>
    <property type="match status" value="1"/>
</dbReference>